<feature type="region of interest" description="Disordered" evidence="8">
    <location>
        <begin position="102"/>
        <end position="126"/>
    </location>
</feature>
<evidence type="ECO:0000256" key="9">
    <source>
        <dbReference type="SAM" id="SignalP"/>
    </source>
</evidence>
<dbReference type="OMA" id="NQDMPAI"/>
<dbReference type="HOGENOM" id="CLU_030276_0_0_1"/>
<dbReference type="OrthoDB" id="118256at2759"/>
<dbReference type="STRING" id="931890.G8JQC7"/>
<dbReference type="PANTHER" id="PTHR31737:SF2">
    <property type="entry name" value="PROTEIN TOS1"/>
    <property type="match status" value="1"/>
</dbReference>
<dbReference type="KEGG" id="erc:Ecym_2568"/>
<feature type="compositionally biased region" description="Low complexity" evidence="8">
    <location>
        <begin position="166"/>
        <end position="210"/>
    </location>
</feature>
<evidence type="ECO:0000259" key="11">
    <source>
        <dbReference type="Pfam" id="PF10290"/>
    </source>
</evidence>
<feature type="chain" id="PRO_5003510853" description="glucan endo-1,3-beta-D-glucosidase" evidence="9">
    <location>
        <begin position="20"/>
        <end position="454"/>
    </location>
</feature>
<proteinExistence type="inferred from homology"/>
<keyword evidence="4 9" id="KW-0732">Signal</keyword>
<dbReference type="EC" id="3.2.1.39" evidence="3"/>
<evidence type="ECO:0000256" key="7">
    <source>
        <dbReference type="ARBA" id="ARBA00023316"/>
    </source>
</evidence>
<evidence type="ECO:0000256" key="3">
    <source>
        <dbReference type="ARBA" id="ARBA00012780"/>
    </source>
</evidence>
<dbReference type="AlphaFoldDB" id="G8JQC7"/>
<gene>
    <name evidence="12" type="ordered locus">Ecym_2568</name>
</gene>
<evidence type="ECO:0000256" key="2">
    <source>
        <dbReference type="ARBA" id="ARBA00006055"/>
    </source>
</evidence>
<dbReference type="EMBL" id="CP002498">
    <property type="protein sequence ID" value="AET38285.1"/>
    <property type="molecule type" value="Genomic_DNA"/>
</dbReference>
<evidence type="ECO:0000256" key="8">
    <source>
        <dbReference type="SAM" id="MobiDB-lite"/>
    </source>
</evidence>
<dbReference type="Proteomes" id="UP000006790">
    <property type="component" value="Chromosome 2"/>
</dbReference>
<dbReference type="Pfam" id="PF10290">
    <property type="entry name" value="YJL171C_Tos1_N"/>
    <property type="match status" value="1"/>
</dbReference>
<feature type="domain" description="Cell wall protein YJL171C/Tos1 N-terminal" evidence="11">
    <location>
        <begin position="34"/>
        <end position="96"/>
    </location>
</feature>
<dbReference type="GeneID" id="11470725"/>
<evidence type="ECO:0000313" key="13">
    <source>
        <dbReference type="Proteomes" id="UP000006790"/>
    </source>
</evidence>
<evidence type="ECO:0000256" key="4">
    <source>
        <dbReference type="ARBA" id="ARBA00022729"/>
    </source>
</evidence>
<evidence type="ECO:0000256" key="6">
    <source>
        <dbReference type="ARBA" id="ARBA00023295"/>
    </source>
</evidence>
<feature type="signal peptide" evidence="9">
    <location>
        <begin position="1"/>
        <end position="19"/>
    </location>
</feature>
<comment type="similarity">
    <text evidence="2">Belongs to the PGA52 family.</text>
</comment>
<dbReference type="InParanoid" id="G8JQC7"/>
<name>G8JQC7_ERECY</name>
<dbReference type="InterPro" id="IPR018807">
    <property type="entry name" value="YJL171C/Tos1_N"/>
</dbReference>
<keyword evidence="13" id="KW-1185">Reference proteome</keyword>
<feature type="region of interest" description="Disordered" evidence="8">
    <location>
        <begin position="141"/>
        <end position="210"/>
    </location>
</feature>
<dbReference type="GO" id="GO:0071555">
    <property type="term" value="P:cell wall organization"/>
    <property type="evidence" value="ECO:0007669"/>
    <property type="project" value="UniProtKB-KW"/>
</dbReference>
<evidence type="ECO:0000256" key="1">
    <source>
        <dbReference type="ARBA" id="ARBA00000382"/>
    </source>
</evidence>
<protein>
    <recommendedName>
        <fullName evidence="3">glucan endo-1,3-beta-D-glucosidase</fullName>
        <ecNumber evidence="3">3.2.1.39</ecNumber>
    </recommendedName>
</protein>
<keyword evidence="5" id="KW-0378">Hydrolase</keyword>
<dbReference type="InterPro" id="IPR018805">
    <property type="entry name" value="YJL171C/Tos1_C"/>
</dbReference>
<feature type="domain" description="Cell wall protein YJL171C/Tos1 C-terminal" evidence="10">
    <location>
        <begin position="210"/>
        <end position="441"/>
    </location>
</feature>
<dbReference type="PANTHER" id="PTHR31737">
    <property type="entry name" value="PROTEIN TOS1"/>
    <property type="match status" value="1"/>
</dbReference>
<accession>G8JQC7</accession>
<dbReference type="eggNOG" id="ENOG502QSI7">
    <property type="taxonomic scope" value="Eukaryota"/>
</dbReference>
<reference evidence="13" key="1">
    <citation type="journal article" date="2012" name="G3 (Bethesda)">
        <title>Pichia sorbitophila, an interspecies yeast hybrid reveals early steps of genome resolution following polyploidization.</title>
        <authorList>
            <person name="Leh Louis V."/>
            <person name="Despons L."/>
            <person name="Friedrich A."/>
            <person name="Martin T."/>
            <person name="Durrens P."/>
            <person name="Casaregola S."/>
            <person name="Neuveglise C."/>
            <person name="Fairhead C."/>
            <person name="Marck C."/>
            <person name="Cruz J.A."/>
            <person name="Straub M.L."/>
            <person name="Kugler V."/>
            <person name="Sacerdot C."/>
            <person name="Uzunov Z."/>
            <person name="Thierry A."/>
            <person name="Weiss S."/>
            <person name="Bleykasten C."/>
            <person name="De Montigny J."/>
            <person name="Jacques N."/>
            <person name="Jung P."/>
            <person name="Lemaire M."/>
            <person name="Mallet S."/>
            <person name="Morel G."/>
            <person name="Richard G.F."/>
            <person name="Sarkar A."/>
            <person name="Savel G."/>
            <person name="Schacherer J."/>
            <person name="Seret M.L."/>
            <person name="Talla E."/>
            <person name="Samson G."/>
            <person name="Jubin C."/>
            <person name="Poulain J."/>
            <person name="Vacherie B."/>
            <person name="Barbe V."/>
            <person name="Pelletier E."/>
            <person name="Sherman D.J."/>
            <person name="Westhof E."/>
            <person name="Weissenbach J."/>
            <person name="Baret P.V."/>
            <person name="Wincker P."/>
            <person name="Gaillardin C."/>
            <person name="Dujon B."/>
            <person name="Souciet J.L."/>
        </authorList>
    </citation>
    <scope>NUCLEOTIDE SEQUENCE [LARGE SCALE GENOMIC DNA]</scope>
    <source>
        <strain evidence="13">CBS 270.75 / DBVPG 7215 / KCTC 17166 / NRRL Y-17582</strain>
    </source>
</reference>
<dbReference type="FunCoup" id="G8JQC7">
    <property type="interactions" value="57"/>
</dbReference>
<dbReference type="RefSeq" id="XP_003645102.1">
    <property type="nucleotide sequence ID" value="XM_003645054.1"/>
</dbReference>
<keyword evidence="6" id="KW-0326">Glycosidase</keyword>
<dbReference type="Pfam" id="PF10287">
    <property type="entry name" value="YJL171C_Tos1_C"/>
    <property type="match status" value="1"/>
</dbReference>
<organism evidence="12 13">
    <name type="scientific">Eremothecium cymbalariae (strain CBS 270.75 / DBVPG 7215 / KCTC 17166 / NRRL Y-17582)</name>
    <name type="common">Yeast</name>
    <dbReference type="NCBI Taxonomy" id="931890"/>
    <lineage>
        <taxon>Eukaryota</taxon>
        <taxon>Fungi</taxon>
        <taxon>Dikarya</taxon>
        <taxon>Ascomycota</taxon>
        <taxon>Saccharomycotina</taxon>
        <taxon>Saccharomycetes</taxon>
        <taxon>Saccharomycetales</taxon>
        <taxon>Saccharomycetaceae</taxon>
        <taxon>Eremothecium</taxon>
    </lineage>
</organism>
<dbReference type="GO" id="GO:0009277">
    <property type="term" value="C:fungal-type cell wall"/>
    <property type="evidence" value="ECO:0007669"/>
    <property type="project" value="EnsemblFungi"/>
</dbReference>
<sequence length="454" mass="47423">MKLLGVIGTALLAATQVSAECSYIDGNYYCGKTDAIVYANVGYKGTYMDVTNMDEETCQCTQESVSFGGSLSPLNEELSVHFRGPLKLLQFGVYYPTGSGSVAKRSVPESEADDGHAHHKHRRDAKVKYVGKTSTIFVGADGAKDSSSPTVAGELSIPSSPPVGNVKSQSKSSSSAAPHVSSSYVPESSSTSKVASASSLPSSGSGSGSAWKRVSYYTPGSTDNCTFFNYQGGVAGSGTWSSCFGNSISFAAEDGVSGASSATPLGDVIVGSNKEFIIMSGASCDDKSVGDCGYYRSKIPAYHGFGGASKMFVFEFSMPSDTQGSNPNQDMPAIWLLNAKIPRTLQYGDETCSCWKSGCGEMDLFEVLSSGSNSLITHLHDGQGKDGSQSGGGGTQDYFARPVSTTLKAAAIFDENTQNVHILEVTGDFGSTISAERVSSWLQTEGSMAVLASS</sequence>
<comment type="catalytic activity">
    <reaction evidence="1">
        <text>Hydrolysis of (1-&gt;3)-beta-D-glucosidic linkages in (1-&gt;3)-beta-D-glucans.</text>
        <dbReference type="EC" id="3.2.1.39"/>
    </reaction>
</comment>
<dbReference type="GO" id="GO:0042973">
    <property type="term" value="F:glucan endo-1,3-beta-D-glucosidase activity"/>
    <property type="evidence" value="ECO:0007669"/>
    <property type="project" value="UniProtKB-EC"/>
</dbReference>
<evidence type="ECO:0000256" key="5">
    <source>
        <dbReference type="ARBA" id="ARBA00022801"/>
    </source>
</evidence>
<evidence type="ECO:0000259" key="10">
    <source>
        <dbReference type="Pfam" id="PF10287"/>
    </source>
</evidence>
<evidence type="ECO:0000313" key="12">
    <source>
        <dbReference type="EMBL" id="AET38285.1"/>
    </source>
</evidence>
<keyword evidence="7" id="KW-0961">Cell wall biogenesis/degradation</keyword>